<sequence>MRTLLRDKFSDTRRYALAEEVGNETGYQRRRLDMVVVDVYKSNGYSLEGIEIKVSKSDLRRELQDSSKHNIFFDDLDYYSLAAPSDIIDKDLIPKHWGIYAAKFKDGEWTLRTVRKPCSLHDIGSHGISRPFFACLARALSCQSPTEKMLYSERQKGIKEGIEQEKRHAGYLLREAESNLEKLEAYEKLFEECRLWGADSVERGIERFKAFEEANLDWLPSSLDHLIEMVTKVRDSLPDALRK</sequence>
<evidence type="ECO:0000313" key="1">
    <source>
        <dbReference type="EMBL" id="KAK8833690.1"/>
    </source>
</evidence>
<organism evidence="1 2">
    <name type="scientific">Tritrichomonas musculus</name>
    <dbReference type="NCBI Taxonomy" id="1915356"/>
    <lineage>
        <taxon>Eukaryota</taxon>
        <taxon>Metamonada</taxon>
        <taxon>Parabasalia</taxon>
        <taxon>Tritrichomonadida</taxon>
        <taxon>Tritrichomonadidae</taxon>
        <taxon>Tritrichomonas</taxon>
    </lineage>
</organism>
<accession>A0ABR2GKD5</accession>
<comment type="caution">
    <text evidence="1">The sequence shown here is derived from an EMBL/GenBank/DDBJ whole genome shotgun (WGS) entry which is preliminary data.</text>
</comment>
<keyword evidence="2" id="KW-1185">Reference proteome</keyword>
<proteinExistence type="predicted"/>
<dbReference type="EMBL" id="JAPFFF010000723">
    <property type="protein sequence ID" value="KAK8833690.1"/>
    <property type="molecule type" value="Genomic_DNA"/>
</dbReference>
<name>A0ABR2GKD5_9EUKA</name>
<reference evidence="1 2" key="1">
    <citation type="submission" date="2024-04" db="EMBL/GenBank/DDBJ databases">
        <title>Tritrichomonas musculus Genome.</title>
        <authorList>
            <person name="Alves-Ferreira E."/>
            <person name="Grigg M."/>
            <person name="Lorenzi H."/>
            <person name="Galac M."/>
        </authorList>
    </citation>
    <scope>NUCLEOTIDE SEQUENCE [LARGE SCALE GENOMIC DNA]</scope>
    <source>
        <strain evidence="1 2">EAF2021</strain>
    </source>
</reference>
<protein>
    <submittedName>
        <fullName evidence="1">Uncharacterized protein</fullName>
    </submittedName>
</protein>
<evidence type="ECO:0000313" key="2">
    <source>
        <dbReference type="Proteomes" id="UP001470230"/>
    </source>
</evidence>
<gene>
    <name evidence="1" type="ORF">M9Y10_042400</name>
</gene>
<dbReference type="Proteomes" id="UP001470230">
    <property type="component" value="Unassembled WGS sequence"/>
</dbReference>